<proteinExistence type="predicted"/>
<reference evidence="2 3" key="2">
    <citation type="submission" date="2017-10" db="EMBL/GenBank/DDBJ databases">
        <title>Extensive intraspecific genome diversity in a model arbuscular mycorrhizal fungus.</title>
        <authorList>
            <person name="Chen E.C.H."/>
            <person name="Morin E."/>
            <person name="Baudet D."/>
            <person name="Noel J."/>
            <person name="Ndikumana S."/>
            <person name="Charron P."/>
            <person name="St-Onge C."/>
            <person name="Giorgi J."/>
            <person name="Grigoriev I.V."/>
            <person name="Roux C."/>
            <person name="Martin F.M."/>
            <person name="Corradi N."/>
        </authorList>
    </citation>
    <scope>NUCLEOTIDE SEQUENCE [LARGE SCALE GENOMIC DNA]</scope>
    <source>
        <strain evidence="2 3">C2</strain>
    </source>
</reference>
<organism evidence="2 3">
    <name type="scientific">Rhizophagus irregularis</name>
    <dbReference type="NCBI Taxonomy" id="588596"/>
    <lineage>
        <taxon>Eukaryota</taxon>
        <taxon>Fungi</taxon>
        <taxon>Fungi incertae sedis</taxon>
        <taxon>Mucoromycota</taxon>
        <taxon>Glomeromycotina</taxon>
        <taxon>Glomeromycetes</taxon>
        <taxon>Glomerales</taxon>
        <taxon>Glomeraceae</taxon>
        <taxon>Rhizophagus</taxon>
    </lineage>
</organism>
<comment type="caution">
    <text evidence="2">The sequence shown here is derived from an EMBL/GenBank/DDBJ whole genome shotgun (WGS) entry which is preliminary data.</text>
</comment>
<accession>A0A2N1N4Y4</accession>
<evidence type="ECO:0000256" key="1">
    <source>
        <dbReference type="SAM" id="MobiDB-lite"/>
    </source>
</evidence>
<dbReference type="Proteomes" id="UP000233469">
    <property type="component" value="Unassembled WGS sequence"/>
</dbReference>
<dbReference type="VEuPathDB" id="FungiDB:RhiirA1_458103"/>
<feature type="region of interest" description="Disordered" evidence="1">
    <location>
        <begin position="60"/>
        <end position="93"/>
    </location>
</feature>
<evidence type="ECO:0000313" key="2">
    <source>
        <dbReference type="EMBL" id="PKK68947.1"/>
    </source>
</evidence>
<name>A0A2N1N4Y4_9GLOM</name>
<evidence type="ECO:0000313" key="3">
    <source>
        <dbReference type="Proteomes" id="UP000233469"/>
    </source>
</evidence>
<sequence length="93" mass="10902">MRFIILYFNKELDLMNAINESIKLHDIGHGLWIKKQTDFIDDNGELKEFIRRTDYQNMASSSNGASMEWQQSGSSSNFIPSRTQKQWRLDSLD</sequence>
<protein>
    <submittedName>
        <fullName evidence="2">Uncharacterized protein</fullName>
    </submittedName>
</protein>
<reference evidence="2 3" key="1">
    <citation type="submission" date="2016-04" db="EMBL/GenBank/DDBJ databases">
        <title>Genome analyses suggest a sexual origin of heterokaryosis in a supposedly ancient asexual fungus.</title>
        <authorList>
            <person name="Ropars J."/>
            <person name="Sedzielewska K."/>
            <person name="Noel J."/>
            <person name="Charron P."/>
            <person name="Farinelli L."/>
            <person name="Marton T."/>
            <person name="Kruger M."/>
            <person name="Pelin A."/>
            <person name="Brachmann A."/>
            <person name="Corradi N."/>
        </authorList>
    </citation>
    <scope>NUCLEOTIDE SEQUENCE [LARGE SCALE GENOMIC DNA]</scope>
    <source>
        <strain evidence="2 3">C2</strain>
    </source>
</reference>
<gene>
    <name evidence="2" type="ORF">RhiirC2_781603</name>
</gene>
<dbReference type="VEuPathDB" id="FungiDB:RhiirFUN_005209"/>
<feature type="compositionally biased region" description="Polar residues" evidence="1">
    <location>
        <begin position="60"/>
        <end position="86"/>
    </location>
</feature>
<dbReference type="EMBL" id="LLXL01000784">
    <property type="protein sequence ID" value="PKK68947.1"/>
    <property type="molecule type" value="Genomic_DNA"/>
</dbReference>
<dbReference type="AlphaFoldDB" id="A0A2N1N4Y4"/>